<keyword evidence="9" id="KW-0479">Metal-binding</keyword>
<keyword evidence="16 22" id="KW-0670">Pyruvate</keyword>
<dbReference type="AlphaFoldDB" id="A0A134AL61"/>
<evidence type="ECO:0000256" key="14">
    <source>
        <dbReference type="ARBA" id="ARBA00022958"/>
    </source>
</evidence>
<feature type="domain" description="PEP-utilising enzyme mobile" evidence="20">
    <location>
        <begin position="501"/>
        <end position="571"/>
    </location>
</feature>
<keyword evidence="14" id="KW-0630">Potassium</keyword>
<dbReference type="Pfam" id="PF00391">
    <property type="entry name" value="PEP-utilizers"/>
    <property type="match status" value="1"/>
</dbReference>
<evidence type="ECO:0000256" key="13">
    <source>
        <dbReference type="ARBA" id="ARBA00022842"/>
    </source>
</evidence>
<dbReference type="GO" id="GO:0016301">
    <property type="term" value="F:kinase activity"/>
    <property type="evidence" value="ECO:0007669"/>
    <property type="project" value="UniProtKB-KW"/>
</dbReference>
<keyword evidence="23" id="KW-1185">Reference proteome</keyword>
<gene>
    <name evidence="22" type="ORF">HMPREF1863_00171</name>
</gene>
<dbReference type="InterPro" id="IPR018209">
    <property type="entry name" value="Pyrv_Knase_AS"/>
</dbReference>
<evidence type="ECO:0000256" key="3">
    <source>
        <dbReference type="ARBA" id="ARBA00004997"/>
    </source>
</evidence>
<dbReference type="GO" id="GO:0030955">
    <property type="term" value="F:potassium ion binding"/>
    <property type="evidence" value="ECO:0007669"/>
    <property type="project" value="UniProtKB-UniRule"/>
</dbReference>
<keyword evidence="15 18" id="KW-0324">Glycolysis</keyword>
<dbReference type="EC" id="2.7.1.40" evidence="6 17"/>
<dbReference type="Gene3D" id="2.40.33.10">
    <property type="entry name" value="PK beta-barrel domain-like"/>
    <property type="match status" value="1"/>
</dbReference>
<sequence>MKKTKIVATVGPASSSPDMLRALIEAGVNVFRLNFSHGNHESHREELAAIREAARATKTSIATMLDTKGPEIRTGDFKEESVELTPGSSFSLYREERLGDGEGVYQTYDNLYRDVKPGQKILIDDGLIALEVTSIEGTTIHTKVLNGGVVSNHKGINVPGAQINLPALTEKDIQDILLAIEEDMDFIAASFIRKKDDILAIRDVLEQHGGDGIKIIAKIENEEGIANMDDIIATADGIMVARGDMGVEIETERVPMVQKELIARSIAEGIPVITATQMLDSMIRNPRPTRAEVADVANAIIDGTSAVMLSGETAMGEYPLEAVKTMARIAEVTEPVLKEEEPYKHLTSFKKSTTNTVVQHAVEMADQLACDAIVIATATGYSSRNLSKFRPKTKVFAVTEDERVLRQMNLQWGVTGVLGSTRGKHIFDDTARIVKRAGWIHDGDLIAMVAGIPQGVAGSTNVIKIHQVASTLHKGTGLGGGIKTGRARIVNEDMDFVRDFTDGDILVVKGYGKELAPFIERAGGFVSEEEGLTSPSAIAGMNLGVTSVVGCVGIVDGLHPGDVITVNGDTGEIFLGSVNAI</sequence>
<dbReference type="OrthoDB" id="9812123at2"/>
<evidence type="ECO:0000256" key="16">
    <source>
        <dbReference type="ARBA" id="ARBA00023317"/>
    </source>
</evidence>
<dbReference type="InterPro" id="IPR036637">
    <property type="entry name" value="Phosphohistidine_dom_sf"/>
</dbReference>
<comment type="similarity">
    <text evidence="5 18">Belongs to the pyruvate kinase family.</text>
</comment>
<dbReference type="InterPro" id="IPR036918">
    <property type="entry name" value="Pyrv_Knase_C_sf"/>
</dbReference>
<dbReference type="InterPro" id="IPR001697">
    <property type="entry name" value="Pyr_Knase"/>
</dbReference>
<dbReference type="SUPFAM" id="SSF51621">
    <property type="entry name" value="Phosphoenolpyruvate/pyruvate domain"/>
    <property type="match status" value="1"/>
</dbReference>
<dbReference type="EMBL" id="LSDG01000002">
    <property type="protein sequence ID" value="KXB68458.1"/>
    <property type="molecule type" value="Genomic_DNA"/>
</dbReference>
<dbReference type="Gene3D" id="3.20.20.60">
    <property type="entry name" value="Phosphoenolpyruvate-binding domains"/>
    <property type="match status" value="1"/>
</dbReference>
<dbReference type="Pfam" id="PF02887">
    <property type="entry name" value="PK_C"/>
    <property type="match status" value="1"/>
</dbReference>
<comment type="caution">
    <text evidence="22">The sequence shown here is derived from an EMBL/GenBank/DDBJ whole genome shotgun (WGS) entry which is preliminary data.</text>
</comment>
<keyword evidence="8 18" id="KW-0808">Transferase</keyword>
<keyword evidence="10" id="KW-0547">Nucleotide-binding</keyword>
<dbReference type="SUPFAM" id="SSF50800">
    <property type="entry name" value="PK beta-barrel domain-like"/>
    <property type="match status" value="1"/>
</dbReference>
<dbReference type="STRING" id="755172.HMPREF1863_00171"/>
<evidence type="ECO:0000256" key="15">
    <source>
        <dbReference type="ARBA" id="ARBA00023152"/>
    </source>
</evidence>
<evidence type="ECO:0000259" key="20">
    <source>
        <dbReference type="Pfam" id="PF00391"/>
    </source>
</evidence>
<dbReference type="InterPro" id="IPR040442">
    <property type="entry name" value="Pyrv_kinase-like_dom_sf"/>
</dbReference>
<dbReference type="InterPro" id="IPR015793">
    <property type="entry name" value="Pyrv_Knase_brl"/>
</dbReference>
<dbReference type="GO" id="GO:0000287">
    <property type="term" value="F:magnesium ion binding"/>
    <property type="evidence" value="ECO:0007669"/>
    <property type="project" value="UniProtKB-UniRule"/>
</dbReference>
<evidence type="ECO:0000259" key="19">
    <source>
        <dbReference type="Pfam" id="PF00224"/>
    </source>
</evidence>
<keyword evidence="13 18" id="KW-0460">Magnesium</keyword>
<dbReference type="PROSITE" id="PS00110">
    <property type="entry name" value="PYRUVATE_KINASE"/>
    <property type="match status" value="1"/>
</dbReference>
<dbReference type="FunFam" id="2.40.33.10:FF:000001">
    <property type="entry name" value="Pyruvate kinase"/>
    <property type="match status" value="1"/>
</dbReference>
<dbReference type="Pfam" id="PF00224">
    <property type="entry name" value="PK"/>
    <property type="match status" value="1"/>
</dbReference>
<evidence type="ECO:0000256" key="1">
    <source>
        <dbReference type="ARBA" id="ARBA00001946"/>
    </source>
</evidence>
<feature type="domain" description="Pyruvate kinase C-terminal" evidence="21">
    <location>
        <begin position="356"/>
        <end position="466"/>
    </location>
</feature>
<dbReference type="GO" id="GO:0004743">
    <property type="term" value="F:pyruvate kinase activity"/>
    <property type="evidence" value="ECO:0007669"/>
    <property type="project" value="UniProtKB-UniRule"/>
</dbReference>
<dbReference type="Gene3D" id="3.50.30.10">
    <property type="entry name" value="Phosphohistidine domain"/>
    <property type="match status" value="1"/>
</dbReference>
<comment type="cofactor">
    <cofactor evidence="1">
        <name>Mg(2+)</name>
        <dbReference type="ChEBI" id="CHEBI:18420"/>
    </cofactor>
</comment>
<accession>A0A134AL61</accession>
<evidence type="ECO:0000256" key="7">
    <source>
        <dbReference type="ARBA" id="ARBA00018587"/>
    </source>
</evidence>
<protein>
    <recommendedName>
        <fullName evidence="7 17">Pyruvate kinase</fullName>
        <ecNumber evidence="6 17">2.7.1.40</ecNumber>
    </recommendedName>
</protein>
<comment type="cofactor">
    <cofactor evidence="2">
        <name>K(+)</name>
        <dbReference type="ChEBI" id="CHEBI:29103"/>
    </cofactor>
</comment>
<evidence type="ECO:0000256" key="10">
    <source>
        <dbReference type="ARBA" id="ARBA00022741"/>
    </source>
</evidence>
<dbReference type="PATRIC" id="fig|755172.3.peg.164"/>
<dbReference type="InterPro" id="IPR015813">
    <property type="entry name" value="Pyrv/PenolPyrv_kinase-like_dom"/>
</dbReference>
<dbReference type="GO" id="GO:0005524">
    <property type="term" value="F:ATP binding"/>
    <property type="evidence" value="ECO:0007669"/>
    <property type="project" value="UniProtKB-KW"/>
</dbReference>
<dbReference type="InterPro" id="IPR008279">
    <property type="entry name" value="PEP-util_enz_mobile_dom"/>
</dbReference>
<evidence type="ECO:0000313" key="23">
    <source>
        <dbReference type="Proteomes" id="UP000070442"/>
    </source>
</evidence>
<dbReference type="UniPathway" id="UPA00109">
    <property type="reaction ID" value="UER00188"/>
</dbReference>
<dbReference type="NCBIfam" id="TIGR01064">
    <property type="entry name" value="pyruv_kin"/>
    <property type="match status" value="1"/>
</dbReference>
<evidence type="ECO:0000256" key="6">
    <source>
        <dbReference type="ARBA" id="ARBA00012142"/>
    </source>
</evidence>
<evidence type="ECO:0000256" key="5">
    <source>
        <dbReference type="ARBA" id="ARBA00008663"/>
    </source>
</evidence>
<dbReference type="Proteomes" id="UP000070442">
    <property type="component" value="Unassembled WGS sequence"/>
</dbReference>
<evidence type="ECO:0000256" key="18">
    <source>
        <dbReference type="RuleBase" id="RU000504"/>
    </source>
</evidence>
<comment type="catalytic activity">
    <reaction evidence="18">
        <text>pyruvate + ATP = phosphoenolpyruvate + ADP + H(+)</text>
        <dbReference type="Rhea" id="RHEA:18157"/>
        <dbReference type="ChEBI" id="CHEBI:15361"/>
        <dbReference type="ChEBI" id="CHEBI:15378"/>
        <dbReference type="ChEBI" id="CHEBI:30616"/>
        <dbReference type="ChEBI" id="CHEBI:58702"/>
        <dbReference type="ChEBI" id="CHEBI:456216"/>
        <dbReference type="EC" id="2.7.1.40"/>
    </reaction>
</comment>
<evidence type="ECO:0000313" key="22">
    <source>
        <dbReference type="EMBL" id="KXB68458.1"/>
    </source>
</evidence>
<proteinExistence type="inferred from homology"/>
<dbReference type="PRINTS" id="PR01050">
    <property type="entry name" value="PYRUVTKNASE"/>
</dbReference>
<evidence type="ECO:0000259" key="21">
    <source>
        <dbReference type="Pfam" id="PF02887"/>
    </source>
</evidence>
<evidence type="ECO:0000256" key="12">
    <source>
        <dbReference type="ARBA" id="ARBA00022840"/>
    </source>
</evidence>
<name>A0A134AL61_9FIRM</name>
<evidence type="ECO:0000256" key="8">
    <source>
        <dbReference type="ARBA" id="ARBA00022679"/>
    </source>
</evidence>
<dbReference type="InterPro" id="IPR011037">
    <property type="entry name" value="Pyrv_Knase-like_insert_dom_sf"/>
</dbReference>
<evidence type="ECO:0000256" key="17">
    <source>
        <dbReference type="NCBIfam" id="TIGR01064"/>
    </source>
</evidence>
<dbReference type="SUPFAM" id="SSF52009">
    <property type="entry name" value="Phosphohistidine domain"/>
    <property type="match status" value="1"/>
</dbReference>
<evidence type="ECO:0000256" key="11">
    <source>
        <dbReference type="ARBA" id="ARBA00022777"/>
    </source>
</evidence>
<evidence type="ECO:0000256" key="2">
    <source>
        <dbReference type="ARBA" id="ARBA00001958"/>
    </source>
</evidence>
<evidence type="ECO:0000256" key="4">
    <source>
        <dbReference type="ARBA" id="ARBA00006237"/>
    </source>
</evidence>
<evidence type="ECO:0000256" key="9">
    <source>
        <dbReference type="ARBA" id="ARBA00022723"/>
    </source>
</evidence>
<dbReference type="SUPFAM" id="SSF52935">
    <property type="entry name" value="PK C-terminal domain-like"/>
    <property type="match status" value="1"/>
</dbReference>
<feature type="domain" description="Pyruvate kinase barrel" evidence="19">
    <location>
        <begin position="1"/>
        <end position="323"/>
    </location>
</feature>
<comment type="similarity">
    <text evidence="4">In the C-terminal section; belongs to the PEP-utilizing enzyme family.</text>
</comment>
<dbReference type="Gene3D" id="3.40.1380.20">
    <property type="entry name" value="Pyruvate kinase, C-terminal domain"/>
    <property type="match status" value="1"/>
</dbReference>
<keyword evidence="11 18" id="KW-0418">Kinase</keyword>
<dbReference type="NCBIfam" id="NF004978">
    <property type="entry name" value="PRK06354.1"/>
    <property type="match status" value="1"/>
</dbReference>
<reference evidence="23" key="1">
    <citation type="submission" date="2016-01" db="EMBL/GenBank/DDBJ databases">
        <authorList>
            <person name="Mitreva M."/>
            <person name="Pepin K.H."/>
            <person name="Mihindukulasuriya K.A."/>
            <person name="Fulton R."/>
            <person name="Fronick C."/>
            <person name="O'Laughlin M."/>
            <person name="Miner T."/>
            <person name="Herter B."/>
            <person name="Rosa B.A."/>
            <person name="Cordes M."/>
            <person name="Tomlinson C."/>
            <person name="Wollam A."/>
            <person name="Palsikar V.B."/>
            <person name="Mardis E.R."/>
            <person name="Wilson R.K."/>
        </authorList>
    </citation>
    <scope>NUCLEOTIDE SEQUENCE [LARGE SCALE GENOMIC DNA]</scope>
    <source>
        <strain evidence="23">DNF00729</strain>
    </source>
</reference>
<dbReference type="RefSeq" id="WP_068366302.1">
    <property type="nucleotide sequence ID" value="NZ_KQ960155.1"/>
</dbReference>
<dbReference type="InterPro" id="IPR015795">
    <property type="entry name" value="Pyrv_Knase_C"/>
</dbReference>
<dbReference type="NCBIfam" id="NF004491">
    <property type="entry name" value="PRK05826.1"/>
    <property type="match status" value="1"/>
</dbReference>
<organism evidence="22 23">
    <name type="scientific">Aedoeadaptatus coxii</name>
    <dbReference type="NCBI Taxonomy" id="755172"/>
    <lineage>
        <taxon>Bacteria</taxon>
        <taxon>Bacillati</taxon>
        <taxon>Bacillota</taxon>
        <taxon>Tissierellia</taxon>
        <taxon>Tissierellales</taxon>
        <taxon>Peptoniphilaceae</taxon>
        <taxon>Aedoeadaptatus</taxon>
    </lineage>
</organism>
<dbReference type="InterPro" id="IPR015806">
    <property type="entry name" value="Pyrv_Knase_insert_dom_sf"/>
</dbReference>
<keyword evidence="12" id="KW-0067">ATP-binding</keyword>
<comment type="pathway">
    <text evidence="3 18">Carbohydrate degradation; glycolysis; pyruvate from D-glyceraldehyde 3-phosphate: step 5/5.</text>
</comment>
<dbReference type="PANTHER" id="PTHR11817">
    <property type="entry name" value="PYRUVATE KINASE"/>
    <property type="match status" value="1"/>
</dbReference>